<dbReference type="InterPro" id="IPR003959">
    <property type="entry name" value="ATPase_AAA_core"/>
</dbReference>
<evidence type="ECO:0000313" key="4">
    <source>
        <dbReference type="EMBL" id="AES71830.1"/>
    </source>
</evidence>
<accession>G7J9J1</accession>
<dbReference type="InterPro" id="IPR051701">
    <property type="entry name" value="Mito_OM_Translocase_MSP1"/>
</dbReference>
<sequence>MAENHFKERLCLISLKRLDLLKGDGFWKSCKGVLIGPPDGTSFINVSSSIISGMLFEQSEKNVRALFLLATKLAPTIIFIVEVDK</sequence>
<protein>
    <submittedName>
        <fullName evidence="4">P-loop nucleoside triphosphate hydrolase superfamily protein, putative</fullName>
    </submittedName>
</protein>
<reference evidence="5" key="3">
    <citation type="submission" date="2015-04" db="UniProtKB">
        <authorList>
            <consortium name="EnsemblPlants"/>
        </authorList>
    </citation>
    <scope>IDENTIFICATION</scope>
    <source>
        <strain evidence="5">cv. Jemalong A17</strain>
    </source>
</reference>
<keyword evidence="2" id="KW-0067">ATP-binding</keyword>
<evidence type="ECO:0000313" key="6">
    <source>
        <dbReference type="Proteomes" id="UP000002051"/>
    </source>
</evidence>
<dbReference type="InterPro" id="IPR027417">
    <property type="entry name" value="P-loop_NTPase"/>
</dbReference>
<dbReference type="EMBL" id="CM001219">
    <property type="protein sequence ID" value="AES71830.1"/>
    <property type="molecule type" value="Genomic_DNA"/>
</dbReference>
<dbReference type="PANTHER" id="PTHR45644:SF83">
    <property type="entry name" value="P-LOOP CONTAINING NUCLEOSIDE TRIPHOSPHATE HYDROLASES SUPERFAMILY PROTEIN"/>
    <property type="match status" value="1"/>
</dbReference>
<dbReference type="Pfam" id="PF00004">
    <property type="entry name" value="AAA"/>
    <property type="match status" value="1"/>
</dbReference>
<dbReference type="GO" id="GO:0016887">
    <property type="term" value="F:ATP hydrolysis activity"/>
    <property type="evidence" value="ECO:0007669"/>
    <property type="project" value="InterPro"/>
</dbReference>
<reference evidence="4 6" key="1">
    <citation type="journal article" date="2011" name="Nature">
        <title>The Medicago genome provides insight into the evolution of rhizobial symbioses.</title>
        <authorList>
            <person name="Young N.D."/>
            <person name="Debelle F."/>
            <person name="Oldroyd G.E."/>
            <person name="Geurts R."/>
            <person name="Cannon S.B."/>
            <person name="Udvardi M.K."/>
            <person name="Benedito V.A."/>
            <person name="Mayer K.F."/>
            <person name="Gouzy J."/>
            <person name="Schoof H."/>
            <person name="Van de Peer Y."/>
            <person name="Proost S."/>
            <person name="Cook D.R."/>
            <person name="Meyers B.C."/>
            <person name="Spannagl M."/>
            <person name="Cheung F."/>
            <person name="De Mita S."/>
            <person name="Krishnakumar V."/>
            <person name="Gundlach H."/>
            <person name="Zhou S."/>
            <person name="Mudge J."/>
            <person name="Bharti A.K."/>
            <person name="Murray J.D."/>
            <person name="Naoumkina M.A."/>
            <person name="Rosen B."/>
            <person name="Silverstein K.A."/>
            <person name="Tang H."/>
            <person name="Rombauts S."/>
            <person name="Zhao P.X."/>
            <person name="Zhou P."/>
            <person name="Barbe V."/>
            <person name="Bardou P."/>
            <person name="Bechner M."/>
            <person name="Bellec A."/>
            <person name="Berger A."/>
            <person name="Berges H."/>
            <person name="Bidwell S."/>
            <person name="Bisseling T."/>
            <person name="Choisne N."/>
            <person name="Couloux A."/>
            <person name="Denny R."/>
            <person name="Deshpande S."/>
            <person name="Dai X."/>
            <person name="Doyle J.J."/>
            <person name="Dudez A.M."/>
            <person name="Farmer A.D."/>
            <person name="Fouteau S."/>
            <person name="Franken C."/>
            <person name="Gibelin C."/>
            <person name="Gish J."/>
            <person name="Goldstein S."/>
            <person name="Gonzalez A.J."/>
            <person name="Green P.J."/>
            <person name="Hallab A."/>
            <person name="Hartog M."/>
            <person name="Hua A."/>
            <person name="Humphray S.J."/>
            <person name="Jeong D.H."/>
            <person name="Jing Y."/>
            <person name="Jocker A."/>
            <person name="Kenton S.M."/>
            <person name="Kim D.J."/>
            <person name="Klee K."/>
            <person name="Lai H."/>
            <person name="Lang C."/>
            <person name="Lin S."/>
            <person name="Macmil S.L."/>
            <person name="Magdelenat G."/>
            <person name="Matthews L."/>
            <person name="McCorrison J."/>
            <person name="Monaghan E.L."/>
            <person name="Mun J.H."/>
            <person name="Najar F.Z."/>
            <person name="Nicholson C."/>
            <person name="Noirot C."/>
            <person name="O'Bleness M."/>
            <person name="Paule C.R."/>
            <person name="Poulain J."/>
            <person name="Prion F."/>
            <person name="Qin B."/>
            <person name="Qu C."/>
            <person name="Retzel E.F."/>
            <person name="Riddle C."/>
            <person name="Sallet E."/>
            <person name="Samain S."/>
            <person name="Samson N."/>
            <person name="Sanders I."/>
            <person name="Saurat O."/>
            <person name="Scarpelli C."/>
            <person name="Schiex T."/>
            <person name="Segurens B."/>
            <person name="Severin A.J."/>
            <person name="Sherrier D.J."/>
            <person name="Shi R."/>
            <person name="Sims S."/>
            <person name="Singer S.R."/>
            <person name="Sinharoy S."/>
            <person name="Sterck L."/>
            <person name="Viollet A."/>
            <person name="Wang B.B."/>
            <person name="Wang K."/>
            <person name="Wang M."/>
            <person name="Wang X."/>
            <person name="Warfsmann J."/>
            <person name="Weissenbach J."/>
            <person name="White D.D."/>
            <person name="White J.D."/>
            <person name="Wiley G.B."/>
            <person name="Wincker P."/>
            <person name="Xing Y."/>
            <person name="Yang L."/>
            <person name="Yao Z."/>
            <person name="Ying F."/>
            <person name="Zhai J."/>
            <person name="Zhou L."/>
            <person name="Zuber A."/>
            <person name="Denarie J."/>
            <person name="Dixon R.A."/>
            <person name="May G.D."/>
            <person name="Schwartz D.C."/>
            <person name="Rogers J."/>
            <person name="Quetier F."/>
            <person name="Town C.D."/>
            <person name="Roe B.A."/>
        </authorList>
    </citation>
    <scope>NUCLEOTIDE SEQUENCE [LARGE SCALE GENOMIC DNA]</scope>
    <source>
        <strain evidence="4">A17</strain>
        <strain evidence="5 6">cv. Jemalong A17</strain>
    </source>
</reference>
<evidence type="ECO:0000256" key="2">
    <source>
        <dbReference type="ARBA" id="ARBA00022840"/>
    </source>
</evidence>
<reference evidence="4 6" key="2">
    <citation type="journal article" date="2014" name="BMC Genomics">
        <title>An improved genome release (version Mt4.0) for the model legume Medicago truncatula.</title>
        <authorList>
            <person name="Tang H."/>
            <person name="Krishnakumar V."/>
            <person name="Bidwell S."/>
            <person name="Rosen B."/>
            <person name="Chan A."/>
            <person name="Zhou S."/>
            <person name="Gentzbittel L."/>
            <person name="Childs K.L."/>
            <person name="Yandell M."/>
            <person name="Gundlach H."/>
            <person name="Mayer K.F."/>
            <person name="Schwartz D.C."/>
            <person name="Town C.D."/>
        </authorList>
    </citation>
    <scope>GENOME REANNOTATION</scope>
    <source>
        <strain evidence="4">A17</strain>
        <strain evidence="5 6">cv. Jemalong A17</strain>
    </source>
</reference>
<dbReference type="EnsemblPlants" id="AES71830">
    <property type="protein sequence ID" value="AES71830"/>
    <property type="gene ID" value="MTR_3g083210"/>
</dbReference>
<keyword evidence="1" id="KW-0547">Nucleotide-binding</keyword>
<dbReference type="STRING" id="3880.G7J9J1"/>
<dbReference type="AlphaFoldDB" id="G7J9J1"/>
<name>G7J9J1_MEDTR</name>
<dbReference type="eggNOG" id="KOG0737">
    <property type="taxonomic scope" value="Eukaryota"/>
</dbReference>
<feature type="domain" description="ATPase AAA-type core" evidence="3">
    <location>
        <begin position="40"/>
        <end position="85"/>
    </location>
</feature>
<dbReference type="GO" id="GO:0005524">
    <property type="term" value="F:ATP binding"/>
    <property type="evidence" value="ECO:0007669"/>
    <property type="project" value="UniProtKB-KW"/>
</dbReference>
<organism evidence="4 6">
    <name type="scientific">Medicago truncatula</name>
    <name type="common">Barrel medic</name>
    <name type="synonym">Medicago tribuloides</name>
    <dbReference type="NCBI Taxonomy" id="3880"/>
    <lineage>
        <taxon>Eukaryota</taxon>
        <taxon>Viridiplantae</taxon>
        <taxon>Streptophyta</taxon>
        <taxon>Embryophyta</taxon>
        <taxon>Tracheophyta</taxon>
        <taxon>Spermatophyta</taxon>
        <taxon>Magnoliopsida</taxon>
        <taxon>eudicotyledons</taxon>
        <taxon>Gunneridae</taxon>
        <taxon>Pentapetalae</taxon>
        <taxon>rosids</taxon>
        <taxon>fabids</taxon>
        <taxon>Fabales</taxon>
        <taxon>Fabaceae</taxon>
        <taxon>Papilionoideae</taxon>
        <taxon>50 kb inversion clade</taxon>
        <taxon>NPAAA clade</taxon>
        <taxon>Hologalegina</taxon>
        <taxon>IRL clade</taxon>
        <taxon>Trifolieae</taxon>
        <taxon>Medicago</taxon>
    </lineage>
</organism>
<proteinExistence type="predicted"/>
<evidence type="ECO:0000259" key="3">
    <source>
        <dbReference type="Pfam" id="PF00004"/>
    </source>
</evidence>
<keyword evidence="4" id="KW-0378">Hydrolase</keyword>
<keyword evidence="6" id="KW-1185">Reference proteome</keyword>
<evidence type="ECO:0000256" key="1">
    <source>
        <dbReference type="ARBA" id="ARBA00022741"/>
    </source>
</evidence>
<dbReference type="PaxDb" id="3880-AES71830"/>
<evidence type="ECO:0000313" key="5">
    <source>
        <dbReference type="EnsemblPlants" id="AES71830"/>
    </source>
</evidence>
<dbReference type="HOGENOM" id="CLU_2516033_0_0_1"/>
<dbReference type="Gene3D" id="3.40.50.300">
    <property type="entry name" value="P-loop containing nucleotide triphosphate hydrolases"/>
    <property type="match status" value="1"/>
</dbReference>
<gene>
    <name evidence="4" type="ordered locus">MTR_3g083210</name>
</gene>
<dbReference type="PANTHER" id="PTHR45644">
    <property type="entry name" value="AAA ATPASE, PUTATIVE (AFU_ORTHOLOGUE AFUA_2G12920)-RELATED-RELATED"/>
    <property type="match status" value="1"/>
</dbReference>
<dbReference type="Proteomes" id="UP000002051">
    <property type="component" value="Chromosome 3"/>
</dbReference>